<sequence length="167" mass="19409">MQLRRPNVDDQATILEMIKEFEDQKSQHDGGFWNPREFSYSDWLQQNREYEMGINIPSQFVPSIQLVSFDDDNRAIGFLNLRLRLNDYLKQKGGHIGYSIRPTERGKGYAKEQLRQGLQLAKAKNITSVLLTCHKDNLASKKTILACGGRYEDTHDNVERYWIDLEG</sequence>
<dbReference type="RefSeq" id="WP_199575923.1">
    <property type="nucleotide sequence ID" value="NZ_JAENBO010000005.1"/>
</dbReference>
<gene>
    <name evidence="2" type="ORF">JHK62_06295</name>
</gene>
<dbReference type="Proteomes" id="UP000653045">
    <property type="component" value="Unassembled WGS sequence"/>
</dbReference>
<comment type="caution">
    <text evidence="2">The sequence shown here is derived from an EMBL/GenBank/DDBJ whole genome shotgun (WGS) entry which is preliminary data.</text>
</comment>
<keyword evidence="3" id="KW-1185">Reference proteome</keyword>
<dbReference type="Gene3D" id="3.40.630.30">
    <property type="match status" value="1"/>
</dbReference>
<protein>
    <submittedName>
        <fullName evidence="2">GNAT family N-acetyltransferase</fullName>
    </submittedName>
</protein>
<proteinExistence type="predicted"/>
<dbReference type="SUPFAM" id="SSF55729">
    <property type="entry name" value="Acyl-CoA N-acyltransferases (Nat)"/>
    <property type="match status" value="1"/>
</dbReference>
<feature type="domain" description="N-acetyltransferase" evidence="1">
    <location>
        <begin position="1"/>
        <end position="166"/>
    </location>
</feature>
<dbReference type="InterPro" id="IPR016181">
    <property type="entry name" value="Acyl_CoA_acyltransferase"/>
</dbReference>
<organism evidence="2 3">
    <name type="scientific">Streptococcus pacificus</name>
    <dbReference type="NCBI Taxonomy" id="2740577"/>
    <lineage>
        <taxon>Bacteria</taxon>
        <taxon>Bacillati</taxon>
        <taxon>Bacillota</taxon>
        <taxon>Bacilli</taxon>
        <taxon>Lactobacillales</taxon>
        <taxon>Streptococcaceae</taxon>
        <taxon>Streptococcus</taxon>
    </lineage>
</organism>
<dbReference type="PANTHER" id="PTHR39173:SF1">
    <property type="entry name" value="ACETYLTRANSFERASE"/>
    <property type="match status" value="1"/>
</dbReference>
<dbReference type="CDD" id="cd04301">
    <property type="entry name" value="NAT_SF"/>
    <property type="match status" value="1"/>
</dbReference>
<evidence type="ECO:0000313" key="3">
    <source>
        <dbReference type="Proteomes" id="UP000653045"/>
    </source>
</evidence>
<reference evidence="2 3" key="1">
    <citation type="journal article" date="2021" name="Int. J. Syst. Evol. Microbiol.">
        <title>Streptococcus vicugnae sp. nov., isolated from faeces of alpacas (Vicugna pacos) and cattle (Bos taurus), Streptococcus zalophi sp. nov., and Streptococcus pacificus sp. nov., isolated from respiratory tract of California sea lions (Zalophus californianus).</title>
        <authorList>
            <person name="Volokhov D.V."/>
            <person name="Zagorodnyaya T.A."/>
            <person name="Shen Z."/>
            <person name="Blom J."/>
            <person name="Furtak V.A."/>
            <person name="Eisenberg T."/>
            <person name="Fan P."/>
            <person name="Jeong K.C."/>
            <person name="Gao Y."/>
            <person name="Zhang S."/>
            <person name="Amselle M."/>
        </authorList>
    </citation>
    <scope>NUCLEOTIDE SEQUENCE [LARGE SCALE GENOMIC DNA]</scope>
    <source>
        <strain evidence="2 3">CSL7591</strain>
    </source>
</reference>
<dbReference type="PANTHER" id="PTHR39173">
    <property type="entry name" value="ACETYLTRANSFERASE"/>
    <property type="match status" value="1"/>
</dbReference>
<dbReference type="InterPro" id="IPR000182">
    <property type="entry name" value="GNAT_dom"/>
</dbReference>
<dbReference type="PROSITE" id="PS51186">
    <property type="entry name" value="GNAT"/>
    <property type="match status" value="1"/>
</dbReference>
<dbReference type="Pfam" id="PF13302">
    <property type="entry name" value="Acetyltransf_3"/>
    <property type="match status" value="1"/>
</dbReference>
<dbReference type="EMBL" id="JAENBO010000005">
    <property type="protein sequence ID" value="MBJ8326280.1"/>
    <property type="molecule type" value="Genomic_DNA"/>
</dbReference>
<evidence type="ECO:0000313" key="2">
    <source>
        <dbReference type="EMBL" id="MBJ8326280.1"/>
    </source>
</evidence>
<name>A0ABS0ZJV1_9STRE</name>
<evidence type="ECO:0000259" key="1">
    <source>
        <dbReference type="PROSITE" id="PS51186"/>
    </source>
</evidence>
<accession>A0ABS0ZJV1</accession>